<gene>
    <name evidence="2" type="ORF">DJ70_08020</name>
</gene>
<accession>A0A256IKG5</accession>
<evidence type="ECO:0000313" key="3">
    <source>
        <dbReference type="Proteomes" id="UP000216308"/>
    </source>
</evidence>
<proteinExistence type="predicted"/>
<keyword evidence="1" id="KW-1133">Transmembrane helix</keyword>
<keyword evidence="3" id="KW-1185">Reference proteome</keyword>
<name>A0A256IKG5_9EURY</name>
<evidence type="ECO:0000313" key="2">
    <source>
        <dbReference type="EMBL" id="OYR56652.1"/>
    </source>
</evidence>
<dbReference type="EMBL" id="NHPJ01000081">
    <property type="protein sequence ID" value="OYR56652.1"/>
    <property type="molecule type" value="Genomic_DNA"/>
</dbReference>
<keyword evidence="1" id="KW-0472">Membrane</keyword>
<organism evidence="2 3">
    <name type="scientific">Halorubrum halodurans</name>
    <dbReference type="NCBI Taxonomy" id="1383851"/>
    <lineage>
        <taxon>Archaea</taxon>
        <taxon>Methanobacteriati</taxon>
        <taxon>Methanobacteriota</taxon>
        <taxon>Stenosarchaea group</taxon>
        <taxon>Halobacteria</taxon>
        <taxon>Halobacteriales</taxon>
        <taxon>Haloferacaceae</taxon>
        <taxon>Halorubrum</taxon>
    </lineage>
</organism>
<comment type="caution">
    <text evidence="2">The sequence shown here is derived from an EMBL/GenBank/DDBJ whole genome shotgun (WGS) entry which is preliminary data.</text>
</comment>
<keyword evidence="1" id="KW-0812">Transmembrane</keyword>
<feature type="transmembrane region" description="Helical" evidence="1">
    <location>
        <begin position="60"/>
        <end position="85"/>
    </location>
</feature>
<reference evidence="2 3" key="1">
    <citation type="journal article" date="2014" name="Front. Microbiol.">
        <title>Population and genomic analysis of the genus Halorubrum.</title>
        <authorList>
            <person name="Fullmer M.S."/>
            <person name="Soucy S.M."/>
            <person name="Swithers K.S."/>
            <person name="Makkay A.M."/>
            <person name="Wheeler R."/>
            <person name="Ventosa A."/>
            <person name="Gogarten J.P."/>
            <person name="Papke R.T."/>
        </authorList>
    </citation>
    <scope>NUCLEOTIDE SEQUENCE [LARGE SCALE GENOMIC DNA]</scope>
    <source>
        <strain evidence="2 3">Cb34</strain>
    </source>
</reference>
<sequence length="86" mass="9460">MFFIVMNYEEEEWGRDSWGHVAVWAVTHLVMGIPVFAVAAIFSVGVVYKQIHDRYGFDEAYAAHVATNTSLVIGLAAISITLSVIG</sequence>
<feature type="transmembrane region" description="Helical" evidence="1">
    <location>
        <begin position="22"/>
        <end position="48"/>
    </location>
</feature>
<evidence type="ECO:0000256" key="1">
    <source>
        <dbReference type="SAM" id="Phobius"/>
    </source>
</evidence>
<protein>
    <submittedName>
        <fullName evidence="2">Uncharacterized protein</fullName>
    </submittedName>
</protein>
<dbReference type="AlphaFoldDB" id="A0A256IKG5"/>
<dbReference type="Proteomes" id="UP000216308">
    <property type="component" value="Unassembled WGS sequence"/>
</dbReference>